<dbReference type="CDD" id="cd05152">
    <property type="entry name" value="MPH2"/>
    <property type="match status" value="1"/>
</dbReference>
<gene>
    <name evidence="2" type="primary">mphH</name>
    <name evidence="2" type="ORF">GCM10009720_25420</name>
</gene>
<dbReference type="SUPFAM" id="SSF56112">
    <property type="entry name" value="Protein kinase-like (PK-like)"/>
    <property type="match status" value="1"/>
</dbReference>
<dbReference type="Proteomes" id="UP001501461">
    <property type="component" value="Unassembled WGS sequence"/>
</dbReference>
<dbReference type="PANTHER" id="PTHR21310:SF15">
    <property type="entry name" value="AMINOGLYCOSIDE PHOSPHOTRANSFERASE DOMAIN-CONTAINING PROTEIN"/>
    <property type="match status" value="1"/>
</dbReference>
<evidence type="ECO:0000259" key="1">
    <source>
        <dbReference type="Pfam" id="PF01636"/>
    </source>
</evidence>
<dbReference type="PANTHER" id="PTHR21310">
    <property type="entry name" value="AMINOGLYCOSIDE PHOSPHOTRANSFERASE-RELATED-RELATED"/>
    <property type="match status" value="1"/>
</dbReference>
<sequence>MTNTSQQLIDEIVRLAAAHDLTIDQSTVAVNELGLDFRVAIARTDTGDQWVLRIPRHADVTTRAEVEGRLLRLVAGHLDVAVPDWHIQTSELIAYPLLPGTPGLELDARSEPQWHADVSSTAFASTLGNMLAQLHSIDVEQARSTGVQVRSPAEVREGWREDIATVAAEFKIAPGLLDRWNAWLSDDSYWPTHSVPTHGEVYPGHTLVIDNRVTAVIDWTTAEVGDPARDFVFHHATASTTAFNLTVQRYIDGGGSVWPKFGEHCAHRYSASPVSYGLYALTTGDEEHRTAAAAQLNPSEAS</sequence>
<dbReference type="RefSeq" id="WP_343959290.1">
    <property type="nucleotide sequence ID" value="NZ_BAAAMN010000049.1"/>
</dbReference>
<proteinExistence type="predicted"/>
<accession>A0ABN2UVB1</accession>
<keyword evidence="3" id="KW-1185">Reference proteome</keyword>
<feature type="domain" description="Aminoglycoside phosphotransferase" evidence="1">
    <location>
        <begin position="31"/>
        <end position="261"/>
    </location>
</feature>
<evidence type="ECO:0000313" key="3">
    <source>
        <dbReference type="Proteomes" id="UP001501461"/>
    </source>
</evidence>
<dbReference type="InterPro" id="IPR002575">
    <property type="entry name" value="Aminoglycoside_PTrfase"/>
</dbReference>
<reference evidence="2 3" key="1">
    <citation type="journal article" date="2019" name="Int. J. Syst. Evol. Microbiol.">
        <title>The Global Catalogue of Microorganisms (GCM) 10K type strain sequencing project: providing services to taxonomists for standard genome sequencing and annotation.</title>
        <authorList>
            <consortium name="The Broad Institute Genomics Platform"/>
            <consortium name="The Broad Institute Genome Sequencing Center for Infectious Disease"/>
            <person name="Wu L."/>
            <person name="Ma J."/>
        </authorList>
    </citation>
    <scope>NUCLEOTIDE SEQUENCE [LARGE SCALE GENOMIC DNA]</scope>
    <source>
        <strain evidence="2 3">JCM 13595</strain>
    </source>
</reference>
<dbReference type="Gene3D" id="3.30.200.20">
    <property type="entry name" value="Phosphorylase Kinase, domain 1"/>
    <property type="match status" value="1"/>
</dbReference>
<protein>
    <submittedName>
        <fullName evidence="2">Macrolide 2'-phosphotransferase MphH</fullName>
    </submittedName>
</protein>
<name>A0ABN2UVB1_9MICC</name>
<comment type="caution">
    <text evidence="2">The sequence shown here is derived from an EMBL/GenBank/DDBJ whole genome shotgun (WGS) entry which is preliminary data.</text>
</comment>
<organism evidence="2 3">
    <name type="scientific">Yaniella flava</name>
    <dbReference type="NCBI Taxonomy" id="287930"/>
    <lineage>
        <taxon>Bacteria</taxon>
        <taxon>Bacillati</taxon>
        <taxon>Actinomycetota</taxon>
        <taxon>Actinomycetes</taxon>
        <taxon>Micrococcales</taxon>
        <taxon>Micrococcaceae</taxon>
        <taxon>Yaniella</taxon>
    </lineage>
</organism>
<dbReference type="Gene3D" id="3.90.1200.10">
    <property type="match status" value="1"/>
</dbReference>
<evidence type="ECO:0000313" key="2">
    <source>
        <dbReference type="EMBL" id="GAA2043461.1"/>
    </source>
</evidence>
<dbReference type="InterPro" id="IPR051678">
    <property type="entry name" value="AGP_Transferase"/>
</dbReference>
<dbReference type="Pfam" id="PF01636">
    <property type="entry name" value="APH"/>
    <property type="match status" value="1"/>
</dbReference>
<dbReference type="InterPro" id="IPR011009">
    <property type="entry name" value="Kinase-like_dom_sf"/>
</dbReference>
<dbReference type="EMBL" id="BAAAMN010000049">
    <property type="protein sequence ID" value="GAA2043461.1"/>
    <property type="molecule type" value="Genomic_DNA"/>
</dbReference>